<proteinExistence type="predicted"/>
<keyword evidence="3" id="KW-1185">Reference proteome</keyword>
<evidence type="ECO:0000313" key="3">
    <source>
        <dbReference type="Proteomes" id="UP000824755"/>
    </source>
</evidence>
<sequence length="272" mass="29365">MKRLHALFICLTASTLFGCTTAPKTAQAPQPRVIQSPIRPAMTVLTPQQQELAQLQKLAPTADPGVLALALEARSCAVLNGDVPNSSRLAVIDYSRPSTEKRLWVFDLANNTLLFNEYVAHGQGSGMNYATSFGNTENSHKTSIGLFLTAETYEGGNGYSMRMDGLDRGFNDNARQRAIVMHGADYVNPNMIASQGRIGRSYGCPALRRAVAAKVINIMKDKQLVFSYANDNNWLHSSRFFGCNGQTVAQIMASARDNKHNAGGGAVAVAAP</sequence>
<dbReference type="PANTHER" id="PTHR38477:SF1">
    <property type="entry name" value="MUREIN L,D-TRANSPEPTIDASE CATALYTIC DOMAIN FAMILY PROTEIN"/>
    <property type="match status" value="1"/>
</dbReference>
<name>A0ABX8WQM1_9GAMM</name>
<organism evidence="2 3">
    <name type="scientific">Lysobacter soyae</name>
    <dbReference type="NCBI Taxonomy" id="2764185"/>
    <lineage>
        <taxon>Bacteria</taxon>
        <taxon>Pseudomonadati</taxon>
        <taxon>Pseudomonadota</taxon>
        <taxon>Gammaproteobacteria</taxon>
        <taxon>Lysobacterales</taxon>
        <taxon>Lysobacteraceae</taxon>
        <taxon>Lysobacter</taxon>
    </lineage>
</organism>
<keyword evidence="1" id="KW-0732">Signal</keyword>
<evidence type="ECO:0000256" key="1">
    <source>
        <dbReference type="SAM" id="SignalP"/>
    </source>
</evidence>
<dbReference type="Pfam" id="PF13645">
    <property type="entry name" value="YkuD_2"/>
    <property type="match status" value="1"/>
</dbReference>
<dbReference type="PROSITE" id="PS51257">
    <property type="entry name" value="PROKAR_LIPOPROTEIN"/>
    <property type="match status" value="1"/>
</dbReference>
<dbReference type="RefSeq" id="WP_220379950.1">
    <property type="nucleotide sequence ID" value="NZ_CP080544.1"/>
</dbReference>
<dbReference type="InterPro" id="IPR032676">
    <property type="entry name" value="YkuD_2"/>
</dbReference>
<dbReference type="PANTHER" id="PTHR38477">
    <property type="entry name" value="HYPOTHETICAL EXPORTED PROTEIN"/>
    <property type="match status" value="1"/>
</dbReference>
<feature type="signal peptide" evidence="1">
    <location>
        <begin position="1"/>
        <end position="18"/>
    </location>
</feature>
<feature type="chain" id="PRO_5045187605" evidence="1">
    <location>
        <begin position="19"/>
        <end position="272"/>
    </location>
</feature>
<reference evidence="2 3" key="1">
    <citation type="submission" date="2021-08" db="EMBL/GenBank/DDBJ databases">
        <title>Lysobacter sp. strain CJ11 Genome sequencing and assembly.</title>
        <authorList>
            <person name="Kim I."/>
        </authorList>
    </citation>
    <scope>NUCLEOTIDE SEQUENCE [LARGE SCALE GENOMIC DNA]</scope>
    <source>
        <strain evidence="2 3">CJ11</strain>
    </source>
</reference>
<dbReference type="EMBL" id="CP080544">
    <property type="protein sequence ID" value="QYR53132.1"/>
    <property type="molecule type" value="Genomic_DNA"/>
</dbReference>
<protein>
    <submittedName>
        <fullName evidence="2">Murein L,D-transpeptidase catalytic domain family protein</fullName>
    </submittedName>
</protein>
<dbReference type="Proteomes" id="UP000824755">
    <property type="component" value="Chromosome"/>
</dbReference>
<gene>
    <name evidence="2" type="ORF">H8L67_01000</name>
</gene>
<evidence type="ECO:0000313" key="2">
    <source>
        <dbReference type="EMBL" id="QYR53132.1"/>
    </source>
</evidence>
<accession>A0ABX8WQM1</accession>